<accession>A0A0C9XAH7</accession>
<feature type="signal peptide" evidence="1">
    <location>
        <begin position="1"/>
        <end position="21"/>
    </location>
</feature>
<sequence length="108" mass="11817">MHKREALQAVLFLCRVFGSLAGQLSLLAITQFPSRAADGVGLVLRILSYSSFYAPLEYSFSNPTSTCFKFAFTALPSSPISHALRTTTSTLRDLPSFLTLRIGIRQGT</sequence>
<protein>
    <recommendedName>
        <fullName evidence="4">Secreted protein</fullName>
    </recommendedName>
</protein>
<name>A0A0C9XAH7_9AGAR</name>
<evidence type="ECO:0000313" key="2">
    <source>
        <dbReference type="EMBL" id="KIJ98428.1"/>
    </source>
</evidence>
<evidence type="ECO:0008006" key="4">
    <source>
        <dbReference type="Google" id="ProtNLM"/>
    </source>
</evidence>
<reference evidence="2 3" key="1">
    <citation type="submission" date="2014-04" db="EMBL/GenBank/DDBJ databases">
        <authorList>
            <consortium name="DOE Joint Genome Institute"/>
            <person name="Kuo A."/>
            <person name="Kohler A."/>
            <person name="Nagy L.G."/>
            <person name="Floudas D."/>
            <person name="Copeland A."/>
            <person name="Barry K.W."/>
            <person name="Cichocki N."/>
            <person name="Veneault-Fourrey C."/>
            <person name="LaButti K."/>
            <person name="Lindquist E.A."/>
            <person name="Lipzen A."/>
            <person name="Lundell T."/>
            <person name="Morin E."/>
            <person name="Murat C."/>
            <person name="Sun H."/>
            <person name="Tunlid A."/>
            <person name="Henrissat B."/>
            <person name="Grigoriev I.V."/>
            <person name="Hibbett D.S."/>
            <person name="Martin F."/>
            <person name="Nordberg H.P."/>
            <person name="Cantor M.N."/>
            <person name="Hua S.X."/>
        </authorList>
    </citation>
    <scope>NUCLEOTIDE SEQUENCE [LARGE SCALE GENOMIC DNA]</scope>
    <source>
        <strain evidence="2 3">LaAM-08-1</strain>
    </source>
</reference>
<feature type="chain" id="PRO_5002216664" description="Secreted protein" evidence="1">
    <location>
        <begin position="22"/>
        <end position="108"/>
    </location>
</feature>
<evidence type="ECO:0000256" key="1">
    <source>
        <dbReference type="SAM" id="SignalP"/>
    </source>
</evidence>
<organism evidence="2 3">
    <name type="scientific">Laccaria amethystina LaAM-08-1</name>
    <dbReference type="NCBI Taxonomy" id="1095629"/>
    <lineage>
        <taxon>Eukaryota</taxon>
        <taxon>Fungi</taxon>
        <taxon>Dikarya</taxon>
        <taxon>Basidiomycota</taxon>
        <taxon>Agaricomycotina</taxon>
        <taxon>Agaricomycetes</taxon>
        <taxon>Agaricomycetidae</taxon>
        <taxon>Agaricales</taxon>
        <taxon>Agaricineae</taxon>
        <taxon>Hydnangiaceae</taxon>
        <taxon>Laccaria</taxon>
    </lineage>
</organism>
<gene>
    <name evidence="2" type="ORF">K443DRAFT_627948</name>
</gene>
<dbReference type="HOGENOM" id="CLU_2197376_0_0_1"/>
<evidence type="ECO:0000313" key="3">
    <source>
        <dbReference type="Proteomes" id="UP000054477"/>
    </source>
</evidence>
<keyword evidence="1" id="KW-0732">Signal</keyword>
<dbReference type="EMBL" id="KN838669">
    <property type="protein sequence ID" value="KIJ98428.1"/>
    <property type="molecule type" value="Genomic_DNA"/>
</dbReference>
<dbReference type="AlphaFoldDB" id="A0A0C9XAH7"/>
<keyword evidence="3" id="KW-1185">Reference proteome</keyword>
<reference evidence="3" key="2">
    <citation type="submission" date="2015-01" db="EMBL/GenBank/DDBJ databases">
        <title>Evolutionary Origins and Diversification of the Mycorrhizal Mutualists.</title>
        <authorList>
            <consortium name="DOE Joint Genome Institute"/>
            <consortium name="Mycorrhizal Genomics Consortium"/>
            <person name="Kohler A."/>
            <person name="Kuo A."/>
            <person name="Nagy L.G."/>
            <person name="Floudas D."/>
            <person name="Copeland A."/>
            <person name="Barry K.W."/>
            <person name="Cichocki N."/>
            <person name="Veneault-Fourrey C."/>
            <person name="LaButti K."/>
            <person name="Lindquist E.A."/>
            <person name="Lipzen A."/>
            <person name="Lundell T."/>
            <person name="Morin E."/>
            <person name="Murat C."/>
            <person name="Riley R."/>
            <person name="Ohm R."/>
            <person name="Sun H."/>
            <person name="Tunlid A."/>
            <person name="Henrissat B."/>
            <person name="Grigoriev I.V."/>
            <person name="Hibbett D.S."/>
            <person name="Martin F."/>
        </authorList>
    </citation>
    <scope>NUCLEOTIDE SEQUENCE [LARGE SCALE GENOMIC DNA]</scope>
    <source>
        <strain evidence="3">LaAM-08-1</strain>
    </source>
</reference>
<dbReference type="Proteomes" id="UP000054477">
    <property type="component" value="Unassembled WGS sequence"/>
</dbReference>
<proteinExistence type="predicted"/>